<keyword evidence="2" id="KW-1185">Reference proteome</keyword>
<name>A0ABU2HSB5_9RHOB</name>
<evidence type="ECO:0000313" key="2">
    <source>
        <dbReference type="Proteomes" id="UP001269144"/>
    </source>
</evidence>
<comment type="caution">
    <text evidence="1">The sequence shown here is derived from an EMBL/GenBank/DDBJ whole genome shotgun (WGS) entry which is preliminary data.</text>
</comment>
<organism evidence="1 2">
    <name type="scientific">Paracoccus aurantius</name>
    <dbReference type="NCBI Taxonomy" id="3073814"/>
    <lineage>
        <taxon>Bacteria</taxon>
        <taxon>Pseudomonadati</taxon>
        <taxon>Pseudomonadota</taxon>
        <taxon>Alphaproteobacteria</taxon>
        <taxon>Rhodobacterales</taxon>
        <taxon>Paracoccaceae</taxon>
        <taxon>Paracoccus</taxon>
    </lineage>
</organism>
<sequence length="237" mass="26252">MLELENRVAVGLVLGQPLLDLSMKAIFLPMIDAATIKDIEERIGERDKGNYIALVLFCRYRDDELSVPWRVAANFINYHFSSGRDLDIFVPGFSFYGANHRDDLGHAVKLRNSKPQGYYYPKALVDAEEFLTENMPGFHLGSSVTAVAIEVEDDVPDWKNGAVINLSNGPMEEVERQIMEIINGSKISQGTVDPSSAKFRRNFRLNSLVKVLVEHGWDAASAFSGIGALVLTLASSS</sequence>
<evidence type="ECO:0000313" key="1">
    <source>
        <dbReference type="EMBL" id="MDS9467923.1"/>
    </source>
</evidence>
<reference evidence="2" key="1">
    <citation type="submission" date="2023-07" db="EMBL/GenBank/DDBJ databases">
        <title>Paracoccus sp. MBLB3053 whole genome sequence.</title>
        <authorList>
            <person name="Hwang C.Y."/>
            <person name="Cho E.-S."/>
            <person name="Seo M.-J."/>
        </authorList>
    </citation>
    <scope>NUCLEOTIDE SEQUENCE [LARGE SCALE GENOMIC DNA]</scope>
    <source>
        <strain evidence="2">MBLB3053</strain>
    </source>
</reference>
<dbReference type="Proteomes" id="UP001269144">
    <property type="component" value="Unassembled WGS sequence"/>
</dbReference>
<dbReference type="RefSeq" id="WP_311160096.1">
    <property type="nucleotide sequence ID" value="NZ_JAVQLW010000001.1"/>
</dbReference>
<dbReference type="EMBL" id="JAVQLW010000001">
    <property type="protein sequence ID" value="MDS9467923.1"/>
    <property type="molecule type" value="Genomic_DNA"/>
</dbReference>
<accession>A0ABU2HSB5</accession>
<protein>
    <submittedName>
        <fullName evidence="1">Uncharacterized protein</fullName>
    </submittedName>
</protein>
<proteinExistence type="predicted"/>
<gene>
    <name evidence="1" type="ORF">RGQ15_10130</name>
</gene>